<evidence type="ECO:0000256" key="5">
    <source>
        <dbReference type="ARBA" id="ARBA00022801"/>
    </source>
</evidence>
<dbReference type="eggNOG" id="KOG2541">
    <property type="taxonomic scope" value="Eukaryota"/>
</dbReference>
<evidence type="ECO:0000256" key="4">
    <source>
        <dbReference type="ARBA" id="ARBA00022729"/>
    </source>
</evidence>
<dbReference type="FunFam" id="3.40.50.1820:FF:000107">
    <property type="entry name" value="Palmitoyl-protein thioesterase 1"/>
    <property type="match status" value="1"/>
</dbReference>
<feature type="chain" id="PRO_5002253561" description="Palmitoyl-protein thioesterase 1" evidence="9">
    <location>
        <begin position="21"/>
        <end position="298"/>
    </location>
</feature>
<gene>
    <name evidence="10" type="ORF">CAOG_000483</name>
</gene>
<dbReference type="GO" id="GO:0008474">
    <property type="term" value="F:palmitoyl-(protein) hydrolase activity"/>
    <property type="evidence" value="ECO:0007669"/>
    <property type="project" value="UniProtKB-EC"/>
</dbReference>
<dbReference type="PANTHER" id="PTHR11247:SF8">
    <property type="entry name" value="PALMITOYL-PROTEIN THIOESTERASE 1"/>
    <property type="match status" value="1"/>
</dbReference>
<dbReference type="Gene3D" id="3.40.50.1820">
    <property type="entry name" value="alpha/beta hydrolase"/>
    <property type="match status" value="1"/>
</dbReference>
<dbReference type="OrthoDB" id="10263094at2759"/>
<keyword evidence="4 9" id="KW-0732">Signal</keyword>
<dbReference type="EMBL" id="KE346360">
    <property type="protein sequence ID" value="KJE88907.1"/>
    <property type="molecule type" value="Genomic_DNA"/>
</dbReference>
<dbReference type="SUPFAM" id="SSF53474">
    <property type="entry name" value="alpha/beta-Hydrolases"/>
    <property type="match status" value="1"/>
</dbReference>
<sequence length="298" mass="33373">MFKLSLCLFAALCCATAAYAAPTPVVIWHGMGDSCCNPLSMGAIKKLIEQNIPNVYVLSLEIGNNVAEDEANGFLKNVNKQVEMVCEKLANDPNLANGFHGIGFSQGSQFLRAYVQRCNKPAMKNLVSVGGQHQGVYGFPKCPGANSTLCEVTRRLLNIGAYVDWIQATLVQAEYWQDPFNLKEYEEKNIFLADINNQKGTINQTYIDNLNSLNKMVLVKFTEDTMVQPRESEWFGFYAPGQDKQIISMNQTDIYQQNLLPLRTMEQAGKIDFLSVVGDHLRFTDAWFVSTIIPYLAQ</sequence>
<dbReference type="OMA" id="KFVMVMF"/>
<dbReference type="PhylomeDB" id="A0A0D2VGA6"/>
<evidence type="ECO:0000256" key="3">
    <source>
        <dbReference type="ARBA" id="ARBA00014212"/>
    </source>
</evidence>
<dbReference type="Proteomes" id="UP000008743">
    <property type="component" value="Unassembled WGS sequence"/>
</dbReference>
<dbReference type="GO" id="GO:0005764">
    <property type="term" value="C:lysosome"/>
    <property type="evidence" value="ECO:0007669"/>
    <property type="project" value="TreeGrafter"/>
</dbReference>
<organism evidence="10 11">
    <name type="scientific">Capsaspora owczarzaki (strain ATCC 30864)</name>
    <dbReference type="NCBI Taxonomy" id="595528"/>
    <lineage>
        <taxon>Eukaryota</taxon>
        <taxon>Filasterea</taxon>
        <taxon>Capsaspora</taxon>
    </lineage>
</organism>
<evidence type="ECO:0000256" key="7">
    <source>
        <dbReference type="ARBA" id="ARBA00023180"/>
    </source>
</evidence>
<evidence type="ECO:0000313" key="11">
    <source>
        <dbReference type="Proteomes" id="UP000008743"/>
    </source>
</evidence>
<evidence type="ECO:0000313" key="10">
    <source>
        <dbReference type="EMBL" id="KJE88907.1"/>
    </source>
</evidence>
<dbReference type="PRINTS" id="PR00414">
    <property type="entry name" value="PPTHIESTRASE"/>
</dbReference>
<evidence type="ECO:0000256" key="2">
    <source>
        <dbReference type="ARBA" id="ARBA00012423"/>
    </source>
</evidence>
<dbReference type="InterPro" id="IPR002472">
    <property type="entry name" value="Palm_thioest"/>
</dbReference>
<keyword evidence="11" id="KW-1185">Reference proteome</keyword>
<evidence type="ECO:0000256" key="9">
    <source>
        <dbReference type="SAM" id="SignalP"/>
    </source>
</evidence>
<dbReference type="InterPro" id="IPR029058">
    <property type="entry name" value="AB_hydrolase_fold"/>
</dbReference>
<proteinExistence type="inferred from homology"/>
<evidence type="ECO:0000256" key="6">
    <source>
        <dbReference type="ARBA" id="ARBA00023157"/>
    </source>
</evidence>
<evidence type="ECO:0000256" key="1">
    <source>
        <dbReference type="ARBA" id="ARBA00010758"/>
    </source>
</evidence>
<dbReference type="GO" id="GO:0006898">
    <property type="term" value="P:receptor-mediated endocytosis"/>
    <property type="evidence" value="ECO:0007669"/>
    <property type="project" value="TreeGrafter"/>
</dbReference>
<keyword evidence="7" id="KW-0325">Glycoprotein</keyword>
<protein>
    <recommendedName>
        <fullName evidence="3">Palmitoyl-protein thioesterase 1</fullName>
        <ecNumber evidence="2">3.1.2.22</ecNumber>
    </recommendedName>
    <alternativeName>
        <fullName evidence="8">Palmitoyl-protein hydrolase 1</fullName>
    </alternativeName>
</protein>
<keyword evidence="5" id="KW-0378">Hydrolase</keyword>
<dbReference type="Pfam" id="PF02089">
    <property type="entry name" value="Palm_thioest"/>
    <property type="match status" value="1"/>
</dbReference>
<accession>A0A0D2VGA6</accession>
<dbReference type="InParanoid" id="A0A0D2VGA6"/>
<dbReference type="RefSeq" id="XP_004365354.1">
    <property type="nucleotide sequence ID" value="XM_004365297.2"/>
</dbReference>
<evidence type="ECO:0000256" key="8">
    <source>
        <dbReference type="ARBA" id="ARBA00031934"/>
    </source>
</evidence>
<dbReference type="STRING" id="595528.A0A0D2VGA6"/>
<dbReference type="AlphaFoldDB" id="A0A0D2VGA6"/>
<dbReference type="EC" id="3.1.2.22" evidence="2"/>
<reference evidence="11" key="1">
    <citation type="submission" date="2011-02" db="EMBL/GenBank/DDBJ databases">
        <title>The Genome Sequence of Capsaspora owczarzaki ATCC 30864.</title>
        <authorList>
            <person name="Russ C."/>
            <person name="Cuomo C."/>
            <person name="Burger G."/>
            <person name="Gray M.W."/>
            <person name="Holland P.W.H."/>
            <person name="King N."/>
            <person name="Lang F.B.F."/>
            <person name="Roger A.J."/>
            <person name="Ruiz-Trillo I."/>
            <person name="Young S.K."/>
            <person name="Zeng Q."/>
            <person name="Gargeya S."/>
            <person name="Alvarado L."/>
            <person name="Berlin A."/>
            <person name="Chapman S.B."/>
            <person name="Chen Z."/>
            <person name="Freedman E."/>
            <person name="Gellesch M."/>
            <person name="Goldberg J."/>
            <person name="Griggs A."/>
            <person name="Gujja S."/>
            <person name="Heilman E."/>
            <person name="Heiman D."/>
            <person name="Howarth C."/>
            <person name="Mehta T."/>
            <person name="Neiman D."/>
            <person name="Pearson M."/>
            <person name="Roberts A."/>
            <person name="Saif S."/>
            <person name="Shea T."/>
            <person name="Shenoy N."/>
            <person name="Sisk P."/>
            <person name="Stolte C."/>
            <person name="Sykes S."/>
            <person name="White J."/>
            <person name="Yandava C."/>
            <person name="Haas B."/>
            <person name="Nusbaum C."/>
            <person name="Birren B."/>
        </authorList>
    </citation>
    <scope>NUCLEOTIDE SEQUENCE</scope>
    <source>
        <strain evidence="11">ATCC 30864</strain>
    </source>
</reference>
<name>A0A0D2VGA6_CAPO3</name>
<feature type="signal peptide" evidence="9">
    <location>
        <begin position="1"/>
        <end position="20"/>
    </location>
</feature>
<comment type="similarity">
    <text evidence="1">Belongs to the palmitoyl-protein thioesterase family.</text>
</comment>
<dbReference type="PANTHER" id="PTHR11247">
    <property type="entry name" value="PALMITOYL-PROTEIN THIOESTERASE/DOLICHYLDIPHOSPHATASE 1"/>
    <property type="match status" value="1"/>
</dbReference>
<keyword evidence="6" id="KW-1015">Disulfide bond</keyword>